<dbReference type="Pfam" id="PF01485">
    <property type="entry name" value="IBR"/>
    <property type="match status" value="1"/>
</dbReference>
<evidence type="ECO:0000256" key="8">
    <source>
        <dbReference type="ARBA" id="ARBA00022786"/>
    </source>
</evidence>
<evidence type="ECO:0000256" key="10">
    <source>
        <dbReference type="ARBA" id="ARBA00044508"/>
    </source>
</evidence>
<dbReference type="InterPro" id="IPR002867">
    <property type="entry name" value="IBR_dom"/>
</dbReference>
<reference evidence="16 17" key="1">
    <citation type="submission" date="2025-04" db="UniProtKB">
        <authorList>
            <consortium name="RefSeq"/>
        </authorList>
    </citation>
    <scope>IDENTIFICATION</scope>
</reference>
<evidence type="ECO:0000256" key="4">
    <source>
        <dbReference type="ARBA" id="ARBA00022679"/>
    </source>
</evidence>
<dbReference type="RefSeq" id="XP_014483372.1">
    <property type="nucleotide sequence ID" value="XM_014627886.1"/>
</dbReference>
<keyword evidence="15" id="KW-1185">Reference proteome</keyword>
<keyword evidence="9" id="KW-0862">Zinc</keyword>
<feature type="domain" description="RING-type" evidence="12">
    <location>
        <begin position="207"/>
        <end position="255"/>
    </location>
</feature>
<feature type="domain" description="RING-type" evidence="14">
    <location>
        <begin position="203"/>
        <end position="440"/>
    </location>
</feature>
<evidence type="ECO:0000256" key="11">
    <source>
        <dbReference type="PROSITE-ProRule" id="PRU00175"/>
    </source>
</evidence>
<dbReference type="EC" id="2.3.2.31" evidence="3"/>
<dbReference type="CDD" id="cd20341">
    <property type="entry name" value="BRcat_RBR_RNF14"/>
    <property type="match status" value="1"/>
</dbReference>
<sequence>MFGTMMNDRKRQEDEVVAISSIYDENMFSTIDEQIKCTLNVSLTVPQKLEIKVADHSNETSVAIGNKIFVEHLSPATLDMHLPNTYPSQKPPIFRLSVPWLPLWEISFLCQKLDEIWEENKGNEILFLWIDFLHNDLFNFLGIKDSLDVSFMHMVHLTPQDYVNSHLAYLCDSRAINDSLFLNPIEFLTSYNKSQCQVQFNKKSYTCDICFDKYMGLKCVELKNCGHVYCKNCIKEYIRVKITENNEIILCPTFECKCRIDVNDIKTFCPHLFPRYEKLALRIALDTMEDVVYCPRISCQYPVIRNLEDVAMCPICSYCFCIFCHKVYHGITPCEMSSRDFQKLIDKYKNSNDKQKKLLEKKYGKLRIQLVEKHLTTKYLQDNAKSCPSCRTFIIKSDGCNKMTCTHCQSYFCWLCGHKIISTNAYEHFKDKNSPCFGRLFEGAVNIDYDVMHNIAWFDQNF</sequence>
<protein>
    <recommendedName>
        <fullName evidence="3">RBR-type E3 ubiquitin transferase</fullName>
        <ecNumber evidence="3">2.3.2.31</ecNumber>
    </recommendedName>
</protein>
<dbReference type="InterPro" id="IPR001841">
    <property type="entry name" value="Znf_RING"/>
</dbReference>
<dbReference type="GO" id="GO:0008270">
    <property type="term" value="F:zinc ion binding"/>
    <property type="evidence" value="ECO:0007669"/>
    <property type="project" value="UniProtKB-KW"/>
</dbReference>
<dbReference type="CDD" id="cd23820">
    <property type="entry name" value="RWD_RNF14"/>
    <property type="match status" value="1"/>
</dbReference>
<dbReference type="SMART" id="SM00591">
    <property type="entry name" value="RWD"/>
    <property type="match status" value="1"/>
</dbReference>
<dbReference type="FunFam" id="3.30.40.10:FF:000137">
    <property type="entry name" value="RanBP-type and C3HC4-type zinc finger-containing protein 1"/>
    <property type="match status" value="1"/>
</dbReference>
<dbReference type="PROSITE" id="PS00518">
    <property type="entry name" value="ZF_RING_1"/>
    <property type="match status" value="1"/>
</dbReference>
<dbReference type="SUPFAM" id="SSF54495">
    <property type="entry name" value="UBC-like"/>
    <property type="match status" value="1"/>
</dbReference>
<dbReference type="CDD" id="cd16628">
    <property type="entry name" value="RING-HC_RBR_RNF14"/>
    <property type="match status" value="1"/>
</dbReference>
<evidence type="ECO:0000313" key="17">
    <source>
        <dbReference type="RefSeq" id="XP_014483373.1"/>
    </source>
</evidence>
<dbReference type="CDD" id="cd20354">
    <property type="entry name" value="Rcat_RBR_RNF14"/>
    <property type="match status" value="1"/>
</dbReference>
<dbReference type="Pfam" id="PF26200">
    <property type="entry name" value="Rcat_RNF216"/>
    <property type="match status" value="1"/>
</dbReference>
<evidence type="ECO:0000256" key="9">
    <source>
        <dbReference type="ARBA" id="ARBA00022833"/>
    </source>
</evidence>
<evidence type="ECO:0000313" key="15">
    <source>
        <dbReference type="Proteomes" id="UP000515204"/>
    </source>
</evidence>
<evidence type="ECO:0000256" key="5">
    <source>
        <dbReference type="ARBA" id="ARBA00022723"/>
    </source>
</evidence>
<dbReference type="GO" id="GO:0016567">
    <property type="term" value="P:protein ubiquitination"/>
    <property type="evidence" value="ECO:0007669"/>
    <property type="project" value="InterPro"/>
</dbReference>
<comment type="pathway">
    <text evidence="2">Protein modification; protein ubiquitination.</text>
</comment>
<keyword evidence="4" id="KW-0808">Transferase</keyword>
<evidence type="ECO:0000256" key="3">
    <source>
        <dbReference type="ARBA" id="ARBA00012251"/>
    </source>
</evidence>
<dbReference type="Proteomes" id="UP000515204">
    <property type="component" value="Unplaced"/>
</dbReference>
<dbReference type="InterPro" id="IPR006575">
    <property type="entry name" value="RWD_dom"/>
</dbReference>
<feature type="domain" description="RWD" evidence="13">
    <location>
        <begin position="14"/>
        <end position="140"/>
    </location>
</feature>
<dbReference type="SMART" id="SM00647">
    <property type="entry name" value="IBR"/>
    <property type="match status" value="2"/>
</dbReference>
<dbReference type="GO" id="GO:0061630">
    <property type="term" value="F:ubiquitin protein ligase activity"/>
    <property type="evidence" value="ECO:0007669"/>
    <property type="project" value="UniProtKB-EC"/>
</dbReference>
<dbReference type="InterPro" id="IPR016135">
    <property type="entry name" value="UBQ-conjugating_enzyme/RWD"/>
</dbReference>
<evidence type="ECO:0000259" key="13">
    <source>
        <dbReference type="PROSITE" id="PS50908"/>
    </source>
</evidence>
<dbReference type="PROSITE" id="PS51873">
    <property type="entry name" value="TRIAD"/>
    <property type="match status" value="1"/>
</dbReference>
<dbReference type="AlphaFoldDB" id="A0A6P3XZH0"/>
<comment type="catalytic activity">
    <reaction evidence="1">
        <text>[E2 ubiquitin-conjugating enzyme]-S-ubiquitinyl-L-cysteine + [acceptor protein]-L-lysine = [E2 ubiquitin-conjugating enzyme]-L-cysteine + [acceptor protein]-N(6)-ubiquitinyl-L-lysine.</text>
        <dbReference type="EC" id="2.3.2.31"/>
    </reaction>
</comment>
<evidence type="ECO:0000259" key="12">
    <source>
        <dbReference type="PROSITE" id="PS50089"/>
    </source>
</evidence>
<dbReference type="InterPro" id="IPR044066">
    <property type="entry name" value="TRIAD_supradom"/>
</dbReference>
<dbReference type="InterPro" id="IPR017907">
    <property type="entry name" value="Znf_RING_CS"/>
</dbReference>
<evidence type="ECO:0000259" key="14">
    <source>
        <dbReference type="PROSITE" id="PS51873"/>
    </source>
</evidence>
<keyword evidence="6" id="KW-0677">Repeat</keyword>
<keyword evidence="7 11" id="KW-0863">Zinc-finger</keyword>
<gene>
    <name evidence="16 17 18" type="primary">LOC106748935</name>
</gene>
<dbReference type="OrthoDB" id="69641at2759"/>
<dbReference type="Gene3D" id="3.30.40.10">
    <property type="entry name" value="Zinc/RING finger domain, C3HC4 (zinc finger)"/>
    <property type="match status" value="1"/>
</dbReference>
<dbReference type="PROSITE" id="PS50908">
    <property type="entry name" value="RWD"/>
    <property type="match status" value="1"/>
</dbReference>
<dbReference type="Gene3D" id="3.10.110.10">
    <property type="entry name" value="Ubiquitin Conjugating Enzyme"/>
    <property type="match status" value="1"/>
</dbReference>
<dbReference type="Gene3D" id="1.20.120.1750">
    <property type="match status" value="1"/>
</dbReference>
<proteinExistence type="inferred from homology"/>
<comment type="similarity">
    <text evidence="10">Belongs to the RBR family. RNF14 subfamily.</text>
</comment>
<dbReference type="PANTHER" id="PTHR11685">
    <property type="entry name" value="RBR FAMILY RING FINGER AND IBR DOMAIN-CONTAINING"/>
    <property type="match status" value="1"/>
</dbReference>
<evidence type="ECO:0000256" key="2">
    <source>
        <dbReference type="ARBA" id="ARBA00004906"/>
    </source>
</evidence>
<dbReference type="PROSITE" id="PS50089">
    <property type="entry name" value="ZF_RING_2"/>
    <property type="match status" value="1"/>
</dbReference>
<keyword evidence="5" id="KW-0479">Metal-binding</keyword>
<dbReference type="RefSeq" id="XP_014483373.1">
    <property type="nucleotide sequence ID" value="XM_014627887.1"/>
</dbReference>
<evidence type="ECO:0000313" key="18">
    <source>
        <dbReference type="RefSeq" id="XP_014483374.1"/>
    </source>
</evidence>
<dbReference type="InterPro" id="IPR047548">
    <property type="entry name" value="Rcat_RBR_RNF14"/>
</dbReference>
<accession>A0A6P3XZH0</accession>
<evidence type="ECO:0000256" key="7">
    <source>
        <dbReference type="ARBA" id="ARBA00022771"/>
    </source>
</evidence>
<evidence type="ECO:0000256" key="1">
    <source>
        <dbReference type="ARBA" id="ARBA00001798"/>
    </source>
</evidence>
<dbReference type="InterPro" id="IPR018957">
    <property type="entry name" value="Znf_C3HC4_RING-type"/>
</dbReference>
<dbReference type="InterPro" id="IPR031128">
    <property type="entry name" value="RNF14_RING-HC_Zfn"/>
</dbReference>
<dbReference type="GO" id="GO:0005634">
    <property type="term" value="C:nucleus"/>
    <property type="evidence" value="ECO:0007669"/>
    <property type="project" value="UniProtKB-ARBA"/>
</dbReference>
<name>A0A6P3XZH0_DINQU</name>
<dbReference type="InterPro" id="IPR013083">
    <property type="entry name" value="Znf_RING/FYVE/PHD"/>
</dbReference>
<dbReference type="InterPro" id="IPR031127">
    <property type="entry name" value="E3_UB_ligase_RBR"/>
</dbReference>
<dbReference type="Pfam" id="PF05773">
    <property type="entry name" value="RWD"/>
    <property type="match status" value="1"/>
</dbReference>
<evidence type="ECO:0000256" key="6">
    <source>
        <dbReference type="ARBA" id="ARBA00022737"/>
    </source>
</evidence>
<dbReference type="RefSeq" id="XP_014483374.1">
    <property type="nucleotide sequence ID" value="XM_014627888.1"/>
</dbReference>
<organism evidence="15 18">
    <name type="scientific">Dinoponera quadriceps</name>
    <name type="common">South American ant</name>
    <dbReference type="NCBI Taxonomy" id="609295"/>
    <lineage>
        <taxon>Eukaryota</taxon>
        <taxon>Metazoa</taxon>
        <taxon>Ecdysozoa</taxon>
        <taxon>Arthropoda</taxon>
        <taxon>Hexapoda</taxon>
        <taxon>Insecta</taxon>
        <taxon>Pterygota</taxon>
        <taxon>Neoptera</taxon>
        <taxon>Endopterygota</taxon>
        <taxon>Hymenoptera</taxon>
        <taxon>Apocrita</taxon>
        <taxon>Aculeata</taxon>
        <taxon>Formicoidea</taxon>
        <taxon>Formicidae</taxon>
        <taxon>Ponerinae</taxon>
        <taxon>Ponerini</taxon>
        <taxon>Dinoponera</taxon>
    </lineage>
</organism>
<evidence type="ECO:0000313" key="16">
    <source>
        <dbReference type="RefSeq" id="XP_014483372.1"/>
    </source>
</evidence>
<dbReference type="SUPFAM" id="SSF57850">
    <property type="entry name" value="RING/U-box"/>
    <property type="match status" value="3"/>
</dbReference>
<dbReference type="KEGG" id="dqu:106748935"/>
<dbReference type="Pfam" id="PF00097">
    <property type="entry name" value="zf-C3HC4"/>
    <property type="match status" value="1"/>
</dbReference>
<keyword evidence="8" id="KW-0833">Ubl conjugation pathway</keyword>
<dbReference type="GeneID" id="106748935"/>